<organism evidence="6 7">
    <name type="scientific">Kribbella solani</name>
    <dbReference type="NCBI Taxonomy" id="236067"/>
    <lineage>
        <taxon>Bacteria</taxon>
        <taxon>Bacillati</taxon>
        <taxon>Actinomycetota</taxon>
        <taxon>Actinomycetes</taxon>
        <taxon>Propionibacteriales</taxon>
        <taxon>Kribbellaceae</taxon>
        <taxon>Kribbella</taxon>
    </lineage>
</organism>
<protein>
    <submittedName>
        <fullName evidence="6">DNA-binding LacI/PurR family transcriptional regulator</fullName>
    </submittedName>
</protein>
<dbReference type="GO" id="GO:0000976">
    <property type="term" value="F:transcription cis-regulatory region binding"/>
    <property type="evidence" value="ECO:0007669"/>
    <property type="project" value="TreeGrafter"/>
</dbReference>
<dbReference type="InterPro" id="IPR010982">
    <property type="entry name" value="Lambda_DNA-bd_dom_sf"/>
</dbReference>
<name>A0A841DRY1_9ACTN</name>
<dbReference type="CDD" id="cd01392">
    <property type="entry name" value="HTH_LacI"/>
    <property type="match status" value="1"/>
</dbReference>
<keyword evidence="3 6" id="KW-0238">DNA-binding</keyword>
<accession>A0A841DRY1</accession>
<sequence>MAPKPRRVTQREIAELAGVSQTTVSVVLNDRDGSNVRIPDATRARVKDAIEKLTYVADPAARRLAGLDNQIIGVFTYEAALSPESMDFYGPLLNGLERAAERIGWDLLFFTSSPVEDGTRSLFHRKTRLRLTDGCVLLGQQMVASELERLVAEQFPFVAIGRRDETAAAVPYVAIDYVTPTEALIDQAAAAGHQQALYVHRGRDTPTARDRRGAVEAASAEGRLAFLLVGEERIADLPRLARATGATLIIAEDAFLTEDVVHALSAAGVSVPDEVSVAALGEVRGHRLEGRRLAGFQVPREQLAAEALDLLQLLISTEPGEWTDLDTQRFLVAGVEPGDTIITRTAESTSTAPSEEA</sequence>
<comment type="caution">
    <text evidence="6">The sequence shown here is derived from an EMBL/GenBank/DDBJ whole genome shotgun (WGS) entry which is preliminary data.</text>
</comment>
<dbReference type="SMART" id="SM00354">
    <property type="entry name" value="HTH_LACI"/>
    <property type="match status" value="1"/>
</dbReference>
<dbReference type="PANTHER" id="PTHR30146">
    <property type="entry name" value="LACI-RELATED TRANSCRIPTIONAL REPRESSOR"/>
    <property type="match status" value="1"/>
</dbReference>
<feature type="domain" description="HTH lacI-type" evidence="5">
    <location>
        <begin position="8"/>
        <end position="66"/>
    </location>
</feature>
<keyword evidence="4" id="KW-0804">Transcription</keyword>
<dbReference type="InterPro" id="IPR028082">
    <property type="entry name" value="Peripla_BP_I"/>
</dbReference>
<dbReference type="AlphaFoldDB" id="A0A841DRY1"/>
<dbReference type="GO" id="GO:0003700">
    <property type="term" value="F:DNA-binding transcription factor activity"/>
    <property type="evidence" value="ECO:0007669"/>
    <property type="project" value="TreeGrafter"/>
</dbReference>
<evidence type="ECO:0000256" key="2">
    <source>
        <dbReference type="ARBA" id="ARBA00023015"/>
    </source>
</evidence>
<evidence type="ECO:0000313" key="7">
    <source>
        <dbReference type="Proteomes" id="UP000558997"/>
    </source>
</evidence>
<dbReference type="InterPro" id="IPR000843">
    <property type="entry name" value="HTH_LacI"/>
</dbReference>
<dbReference type="PANTHER" id="PTHR30146:SF148">
    <property type="entry name" value="HTH-TYPE TRANSCRIPTIONAL REPRESSOR PURR-RELATED"/>
    <property type="match status" value="1"/>
</dbReference>
<keyword evidence="1" id="KW-0678">Repressor</keyword>
<dbReference type="PROSITE" id="PS50932">
    <property type="entry name" value="HTH_LACI_2"/>
    <property type="match status" value="1"/>
</dbReference>
<dbReference type="Pfam" id="PF00356">
    <property type="entry name" value="LacI"/>
    <property type="match status" value="1"/>
</dbReference>
<dbReference type="EMBL" id="JACHNF010000001">
    <property type="protein sequence ID" value="MBB5979536.1"/>
    <property type="molecule type" value="Genomic_DNA"/>
</dbReference>
<reference evidence="6 7" key="1">
    <citation type="submission" date="2020-08" db="EMBL/GenBank/DDBJ databases">
        <title>Sequencing the genomes of 1000 actinobacteria strains.</title>
        <authorList>
            <person name="Klenk H.-P."/>
        </authorList>
    </citation>
    <scope>NUCLEOTIDE SEQUENCE [LARGE SCALE GENOMIC DNA]</scope>
    <source>
        <strain evidence="6 7">DSM 17294</strain>
    </source>
</reference>
<keyword evidence="2" id="KW-0805">Transcription regulation</keyword>
<keyword evidence="7" id="KW-1185">Reference proteome</keyword>
<evidence type="ECO:0000259" key="5">
    <source>
        <dbReference type="PROSITE" id="PS50932"/>
    </source>
</evidence>
<dbReference type="Pfam" id="PF00532">
    <property type="entry name" value="Peripla_BP_1"/>
    <property type="match status" value="1"/>
</dbReference>
<dbReference type="SUPFAM" id="SSF47413">
    <property type="entry name" value="lambda repressor-like DNA-binding domains"/>
    <property type="match status" value="1"/>
</dbReference>
<evidence type="ECO:0000313" key="6">
    <source>
        <dbReference type="EMBL" id="MBB5979536.1"/>
    </source>
</evidence>
<proteinExistence type="predicted"/>
<dbReference type="RefSeq" id="WP_184834584.1">
    <property type="nucleotide sequence ID" value="NZ_BAAAVN010000001.1"/>
</dbReference>
<dbReference type="InterPro" id="IPR001761">
    <property type="entry name" value="Peripla_BP/Lac1_sug-bd_dom"/>
</dbReference>
<evidence type="ECO:0000256" key="4">
    <source>
        <dbReference type="ARBA" id="ARBA00023163"/>
    </source>
</evidence>
<dbReference type="Gene3D" id="1.10.260.40">
    <property type="entry name" value="lambda repressor-like DNA-binding domains"/>
    <property type="match status" value="1"/>
</dbReference>
<dbReference type="Proteomes" id="UP000558997">
    <property type="component" value="Unassembled WGS sequence"/>
</dbReference>
<evidence type="ECO:0000256" key="3">
    <source>
        <dbReference type="ARBA" id="ARBA00023125"/>
    </source>
</evidence>
<evidence type="ECO:0000256" key="1">
    <source>
        <dbReference type="ARBA" id="ARBA00022491"/>
    </source>
</evidence>
<dbReference type="SUPFAM" id="SSF53822">
    <property type="entry name" value="Periplasmic binding protein-like I"/>
    <property type="match status" value="1"/>
</dbReference>
<dbReference type="Gene3D" id="3.40.50.2300">
    <property type="match status" value="2"/>
</dbReference>
<gene>
    <name evidence="6" type="ORF">HDA44_002877</name>
</gene>